<feature type="compositionally biased region" description="Polar residues" evidence="3">
    <location>
        <begin position="304"/>
        <end position="313"/>
    </location>
</feature>
<feature type="compositionally biased region" description="Basic and acidic residues" evidence="3">
    <location>
        <begin position="257"/>
        <end position="270"/>
    </location>
</feature>
<keyword evidence="6" id="KW-1185">Reference proteome</keyword>
<feature type="domain" description="Transcription factor TFIIB cyclin-like" evidence="4">
    <location>
        <begin position="859"/>
        <end position="905"/>
    </location>
</feature>
<feature type="compositionally biased region" description="Basic and acidic residues" evidence="3">
    <location>
        <begin position="539"/>
        <end position="580"/>
    </location>
</feature>
<feature type="compositionally biased region" description="Gly residues" evidence="3">
    <location>
        <begin position="630"/>
        <end position="639"/>
    </location>
</feature>
<feature type="compositionally biased region" description="Basic and acidic residues" evidence="3">
    <location>
        <begin position="25"/>
        <end position="40"/>
    </location>
</feature>
<feature type="compositionally biased region" description="Low complexity" evidence="3">
    <location>
        <begin position="805"/>
        <end position="823"/>
    </location>
</feature>
<feature type="compositionally biased region" description="Acidic residues" evidence="3">
    <location>
        <begin position="737"/>
        <end position="749"/>
    </location>
</feature>
<dbReference type="GO" id="GO:0017025">
    <property type="term" value="F:TBP-class protein binding"/>
    <property type="evidence" value="ECO:0007669"/>
    <property type="project" value="InterPro"/>
</dbReference>
<dbReference type="InterPro" id="IPR013150">
    <property type="entry name" value="TFIIB_cyclin"/>
</dbReference>
<name>A0A9P5SU05_9FUNG</name>
<comment type="caution">
    <text evidence="5">The sequence shown here is derived from an EMBL/GenBank/DDBJ whole genome shotgun (WGS) entry which is preliminary data.</text>
</comment>
<dbReference type="Pfam" id="PF00382">
    <property type="entry name" value="TFIIB"/>
    <property type="match status" value="1"/>
</dbReference>
<evidence type="ECO:0000256" key="1">
    <source>
        <dbReference type="ARBA" id="ARBA00023015"/>
    </source>
</evidence>
<dbReference type="SUPFAM" id="SSF47954">
    <property type="entry name" value="Cyclin-like"/>
    <property type="match status" value="1"/>
</dbReference>
<reference evidence="5" key="1">
    <citation type="journal article" date="2020" name="Fungal Divers.">
        <title>Resolving the Mortierellaceae phylogeny through synthesis of multi-gene phylogenetics and phylogenomics.</title>
        <authorList>
            <person name="Vandepol N."/>
            <person name="Liber J."/>
            <person name="Desiro A."/>
            <person name="Na H."/>
            <person name="Kennedy M."/>
            <person name="Barry K."/>
            <person name="Grigoriev I.V."/>
            <person name="Miller A.N."/>
            <person name="O'Donnell K."/>
            <person name="Stajich J.E."/>
            <person name="Bonito G."/>
        </authorList>
    </citation>
    <scope>NUCLEOTIDE SEQUENCE</scope>
    <source>
        <strain evidence="5">NVP1</strain>
    </source>
</reference>
<evidence type="ECO:0000256" key="2">
    <source>
        <dbReference type="ARBA" id="ARBA00023163"/>
    </source>
</evidence>
<sequence>MLGGHFPRPESSAYEAHQGIVPEDDMVRERHSSMSEDAMAHRPTQHTPNGPPPQDARYRYGVEGGQQTDALEARHQRHPLDHGHSQGHPPMPGPGYNQMEQLQERRDDIQMNNAPSLHGDHPHPSHPGYAQAQQQQRQWPAYSNSNGMGGPYDRSFQPRHHAPGGQGESTEQEHVYHQRQLQQTQAQQQQQQQQQQPQQTFPGPAAKGPVEESSKAKTRGKGKPKTFFKVTDTTPSNGQDCADNAQFISPSASTSDALHESEPTTREDQGPGKTPAARKGKGVNVDTATSDKHHRTVKREEGSGASSMSSTPRMLNEKAGTESLLFGSGMILVKKLPDASLSGGGQTSSNEPTRPFPPTQLSMRGGHGALGQLDTSSQPGNASGPPTPALKGKRSKASLNQDSEAAATETGSMSSPPPPPPPAARGKAANRTRKGMSVSSDADIERSNQITRAAAGSTGPAWMTAALNSSSSTSTTSVTNGVRRRPPLPQPQPSEADKRKPKRIKIEYKDDDQVQGSSSTVTGTGGAGSVDKKKKKESKHGDSESHQPRPRDASKGQGEFGRDASGDGRKRMDNRPVVDGDHEDSLDDDETLEDDEVMEEGERDQSTADVVPGSLKRRSPEDEDDDYPEGDGGSTVGGHSGRKQGGRRGGRAAGTGMNGKGKSASSHSGSSAATNGAMDHGTASFSKKVAPSLSRTESASEGDQSKTTDAPTPASDEGEVSKVKAKRKAKKSKIEREDSETEIEYLPMEDDIRCPNMFGLEGLEYGLEKESSDTEGEDDEEDDDDEDGDAKSEQQGDGKAGSGPGSSKKGNKGASASATATPTDAEDPIHAQGRQWVESFNTYERVKRLKELKNRQPVRKREAILAAILYIVCRTLGSPRTFSEICTASGVKRGDIGSYYRLMLKVLEPTANPNASARDTDAEAFMVRPAAVHVFSQANTLNLTSGKCPSSVGAAAIYLCIYSWNDARRVAHCQRYQCPGCWRGIPSCSLASHNAAATLANGSAPVCTPTMAPHDHPDAEDDARWIRKEHKDVANAVGVVSATLMGCFKNLAPDRARLIPEEFLTAALKDE</sequence>
<feature type="compositionally biased region" description="Low complexity" evidence="3">
    <location>
        <begin position="660"/>
        <end position="677"/>
    </location>
</feature>
<dbReference type="Gene3D" id="1.10.472.10">
    <property type="entry name" value="Cyclin-like"/>
    <property type="match status" value="2"/>
</dbReference>
<feature type="compositionally biased region" description="Acidic residues" evidence="3">
    <location>
        <begin position="581"/>
        <end position="602"/>
    </location>
</feature>
<feature type="compositionally biased region" description="Basic and acidic residues" evidence="3">
    <location>
        <begin position="71"/>
        <end position="84"/>
    </location>
</feature>
<evidence type="ECO:0000313" key="6">
    <source>
        <dbReference type="Proteomes" id="UP000696485"/>
    </source>
</evidence>
<dbReference type="InterPro" id="IPR036915">
    <property type="entry name" value="Cyclin-like_sf"/>
</dbReference>
<proteinExistence type="predicted"/>
<evidence type="ECO:0000313" key="5">
    <source>
        <dbReference type="EMBL" id="KAF9335238.1"/>
    </source>
</evidence>
<organism evidence="5 6">
    <name type="scientific">Podila minutissima</name>
    <dbReference type="NCBI Taxonomy" id="64525"/>
    <lineage>
        <taxon>Eukaryota</taxon>
        <taxon>Fungi</taxon>
        <taxon>Fungi incertae sedis</taxon>
        <taxon>Mucoromycota</taxon>
        <taxon>Mortierellomycotina</taxon>
        <taxon>Mortierellomycetes</taxon>
        <taxon>Mortierellales</taxon>
        <taxon>Mortierellaceae</taxon>
        <taxon>Podila</taxon>
    </lineage>
</organism>
<dbReference type="PRINTS" id="PR00685">
    <property type="entry name" value="TIFACTORIIB"/>
</dbReference>
<accession>A0A9P5SU05</accession>
<feature type="compositionally biased region" description="Polar residues" evidence="3">
    <location>
        <begin position="246"/>
        <end position="256"/>
    </location>
</feature>
<dbReference type="AlphaFoldDB" id="A0A9P5SU05"/>
<dbReference type="EMBL" id="JAAAUY010000109">
    <property type="protein sequence ID" value="KAF9335238.1"/>
    <property type="molecule type" value="Genomic_DNA"/>
</dbReference>
<dbReference type="Proteomes" id="UP000696485">
    <property type="component" value="Unassembled WGS sequence"/>
</dbReference>
<evidence type="ECO:0000256" key="3">
    <source>
        <dbReference type="SAM" id="MobiDB-lite"/>
    </source>
</evidence>
<dbReference type="GO" id="GO:0070897">
    <property type="term" value="P:transcription preinitiation complex assembly"/>
    <property type="evidence" value="ECO:0007669"/>
    <property type="project" value="InterPro"/>
</dbReference>
<feature type="compositionally biased region" description="Polar residues" evidence="3">
    <location>
        <begin position="693"/>
        <end position="710"/>
    </location>
</feature>
<feature type="compositionally biased region" description="Basic residues" evidence="3">
    <location>
        <begin position="723"/>
        <end position="733"/>
    </location>
</feature>
<protein>
    <recommendedName>
        <fullName evidence="4">Transcription factor TFIIB cyclin-like domain-containing protein</fullName>
    </recommendedName>
</protein>
<keyword evidence="2" id="KW-0804">Transcription</keyword>
<dbReference type="InterPro" id="IPR000812">
    <property type="entry name" value="TFIIB"/>
</dbReference>
<evidence type="ECO:0000259" key="4">
    <source>
        <dbReference type="Pfam" id="PF00382"/>
    </source>
</evidence>
<keyword evidence="1" id="KW-0805">Transcription regulation</keyword>
<feature type="region of interest" description="Disordered" evidence="3">
    <location>
        <begin position="1"/>
        <end position="321"/>
    </location>
</feature>
<feature type="compositionally biased region" description="Basic residues" evidence="3">
    <location>
        <begin position="216"/>
        <end position="226"/>
    </location>
</feature>
<feature type="compositionally biased region" description="Low complexity" evidence="3">
    <location>
        <begin position="178"/>
        <end position="199"/>
    </location>
</feature>
<feature type="compositionally biased region" description="Acidic residues" evidence="3">
    <location>
        <begin position="773"/>
        <end position="788"/>
    </location>
</feature>
<feature type="region of interest" description="Disordered" evidence="3">
    <location>
        <begin position="337"/>
        <end position="833"/>
    </location>
</feature>
<gene>
    <name evidence="5" type="ORF">BG006_000527</name>
</gene>
<feature type="compositionally biased region" description="Polar residues" evidence="3">
    <location>
        <begin position="397"/>
        <end position="414"/>
    </location>
</feature>
<feature type="compositionally biased region" description="Basic residues" evidence="3">
    <location>
        <begin position="640"/>
        <end position="650"/>
    </location>
</feature>